<dbReference type="InterPro" id="IPR000157">
    <property type="entry name" value="TIR_dom"/>
</dbReference>
<evidence type="ECO:0000259" key="4">
    <source>
        <dbReference type="PROSITE" id="PS50104"/>
    </source>
</evidence>
<evidence type="ECO:0000256" key="2">
    <source>
        <dbReference type="ARBA" id="ARBA00022737"/>
    </source>
</evidence>
<feature type="domain" description="TIR" evidence="4">
    <location>
        <begin position="30"/>
        <end position="237"/>
    </location>
</feature>
<dbReference type="AlphaFoldDB" id="A0AA88ULZ0"/>
<accession>A0AA88ULZ0</accession>
<dbReference type="Gene3D" id="1.10.8.430">
    <property type="entry name" value="Helical domain of apoptotic protease-activating factors"/>
    <property type="match status" value="1"/>
</dbReference>
<dbReference type="InterPro" id="IPR042197">
    <property type="entry name" value="Apaf_helical"/>
</dbReference>
<dbReference type="InterPro" id="IPR002182">
    <property type="entry name" value="NB-ARC"/>
</dbReference>
<dbReference type="PANTHER" id="PTHR11017:SF271">
    <property type="entry name" value="DISEASE RESISTANCE PROTEIN (TIR-NBS-LRR CLASS) FAMILY"/>
    <property type="match status" value="1"/>
</dbReference>
<comment type="caution">
    <text evidence="5">The sequence shown here is derived from an EMBL/GenBank/DDBJ whole genome shotgun (WGS) entry which is preliminary data.</text>
</comment>
<evidence type="ECO:0000256" key="3">
    <source>
        <dbReference type="ARBA" id="ARBA00022821"/>
    </source>
</evidence>
<keyword evidence="6" id="KW-1185">Reference proteome</keyword>
<dbReference type="Gene3D" id="3.40.50.300">
    <property type="entry name" value="P-loop containing nucleotide triphosphate hydrolases"/>
    <property type="match status" value="1"/>
</dbReference>
<dbReference type="SUPFAM" id="SSF52540">
    <property type="entry name" value="P-loop containing nucleoside triphosphate hydrolases"/>
    <property type="match status" value="1"/>
</dbReference>
<organism evidence="5 6">
    <name type="scientific">Escallonia rubra</name>
    <dbReference type="NCBI Taxonomy" id="112253"/>
    <lineage>
        <taxon>Eukaryota</taxon>
        <taxon>Viridiplantae</taxon>
        <taxon>Streptophyta</taxon>
        <taxon>Embryophyta</taxon>
        <taxon>Tracheophyta</taxon>
        <taxon>Spermatophyta</taxon>
        <taxon>Magnoliopsida</taxon>
        <taxon>eudicotyledons</taxon>
        <taxon>Gunneridae</taxon>
        <taxon>Pentapetalae</taxon>
        <taxon>asterids</taxon>
        <taxon>campanulids</taxon>
        <taxon>Escalloniales</taxon>
        <taxon>Escalloniaceae</taxon>
        <taxon>Escallonia</taxon>
    </lineage>
</organism>
<dbReference type="InterPro" id="IPR058192">
    <property type="entry name" value="WHD_ROQ1-like"/>
</dbReference>
<keyword evidence="2" id="KW-0677">Repeat</keyword>
<reference evidence="5" key="1">
    <citation type="submission" date="2022-12" db="EMBL/GenBank/DDBJ databases">
        <title>Draft genome assemblies for two species of Escallonia (Escalloniales).</title>
        <authorList>
            <person name="Chanderbali A."/>
            <person name="Dervinis C."/>
            <person name="Anghel I."/>
            <person name="Soltis D."/>
            <person name="Soltis P."/>
            <person name="Zapata F."/>
        </authorList>
    </citation>
    <scope>NUCLEOTIDE SEQUENCE</scope>
    <source>
        <strain evidence="5">UCBG92.1500</strain>
        <tissue evidence="5">Leaf</tissue>
    </source>
</reference>
<proteinExistence type="predicted"/>
<keyword evidence="3" id="KW-0611">Plant defense</keyword>
<dbReference type="InterPro" id="IPR044974">
    <property type="entry name" value="Disease_R_plants"/>
</dbReference>
<dbReference type="Pfam" id="PF00931">
    <property type="entry name" value="NB-ARC"/>
    <property type="match status" value="1"/>
</dbReference>
<dbReference type="InterPro" id="IPR027417">
    <property type="entry name" value="P-loop_NTPase"/>
</dbReference>
<dbReference type="EMBL" id="JAVXUO010001019">
    <property type="protein sequence ID" value="KAK2986986.1"/>
    <property type="molecule type" value="Genomic_DNA"/>
</dbReference>
<evidence type="ECO:0000256" key="1">
    <source>
        <dbReference type="ARBA" id="ARBA00022614"/>
    </source>
</evidence>
<dbReference type="SUPFAM" id="SSF52058">
    <property type="entry name" value="L domain-like"/>
    <property type="match status" value="1"/>
</dbReference>
<dbReference type="GO" id="GO:0043531">
    <property type="term" value="F:ADP binding"/>
    <property type="evidence" value="ECO:0007669"/>
    <property type="project" value="InterPro"/>
</dbReference>
<dbReference type="SUPFAM" id="SSF46785">
    <property type="entry name" value="Winged helix' DNA-binding domain"/>
    <property type="match status" value="1"/>
</dbReference>
<dbReference type="SUPFAM" id="SSF52200">
    <property type="entry name" value="Toll/Interleukin receptor TIR domain"/>
    <property type="match status" value="1"/>
</dbReference>
<dbReference type="InterPro" id="IPR035897">
    <property type="entry name" value="Toll_tir_struct_dom_sf"/>
</dbReference>
<dbReference type="Pfam" id="PF01582">
    <property type="entry name" value="TIR"/>
    <property type="match status" value="1"/>
</dbReference>
<dbReference type="PROSITE" id="PS50104">
    <property type="entry name" value="TIR"/>
    <property type="match status" value="1"/>
</dbReference>
<gene>
    <name evidence="5" type="ORF">RJ640_024884</name>
</gene>
<dbReference type="GO" id="GO:0006952">
    <property type="term" value="P:defense response"/>
    <property type="evidence" value="ECO:0007669"/>
    <property type="project" value="UniProtKB-KW"/>
</dbReference>
<dbReference type="InterPro" id="IPR032675">
    <property type="entry name" value="LRR_dom_sf"/>
</dbReference>
<dbReference type="SMART" id="SM00255">
    <property type="entry name" value="TIR"/>
    <property type="match status" value="1"/>
</dbReference>
<name>A0AA88ULZ0_9ASTE</name>
<keyword evidence="1" id="KW-0433">Leucine-rich repeat</keyword>
<sequence length="905" mass="102948">MWSSLSLHILEKASAFKSISSELLEVWFTTGQEKKLKRPGIDTRLTFTDHLYTALVGAGFCTFRDNEEIARGEKIELEIKKAIPESRSSVVVFSENYASSGWCLDELVMIMERRRTSNHVVIAVFYHVDPSDVRHQKGSFKKALDEHEQRFKAGKTGFKDWMEWMIGWSSEKAFGRHAERFKADKKACEEKWMERMKGWREALTQAADLGGMVLENQADGHEGKFIQKIVQVLDGKLSRTHLSIPKYLVGIDYQVKSISSWLRNGPSDVGIMSLWGIGGIGKTTIAKRAFNLNLGSFDAGSFLSDIAQTFRESHGVLRLQKQLLSEILVGKKRKIRSVDEGIWTIRKAMSSKRVLLVLDDVEEDDQVNKILGMQNWFCKGSKIIITTRNQQFIKSHGADKIHMVEVDKLLETESLKLFCWHAFGEEDTPENCMDLVNTAVAYCGRLPLALCLLGRLLFNKKVDYWKSILEQLETTPLNGIQKVLEISYNSLNDNNDKNIFLDIACFFVGKDRNLVVTILRECGFYPIHGIENLEDRGLLSVDNKKKLRMHQLLQQMGKEIIRQKAPDELGKRCRLWRAEDSLYVLKENIGTQAIKGLYLDMHMEGNLQNQHSSGNAFSNWNDVQLETSAFKGMSELRLLLINYVQLTGGYTVFPKKLRWLCWRGFPLKSIPINFPLESLVVIDMRNSKLTQFWNGTKAPPTDRVLKFLKILNLSHSPDLTETPDFSRLPNLEKLILKECYSLVEVHESIGDLETSLVSLILKGCERLRKLPRTIGRLKVLETLIISGCSSLDHWPEEISGIESLRDFLADGIDLGLLFRTSRQETSRPAPIENPQHSWLSFPRSLRELSLVGCNLSDDAFSMIGSINLPSLQGLDLSKNPISFLPDCFKDLTGLIALYLSECTEL</sequence>
<dbReference type="GO" id="GO:0007165">
    <property type="term" value="P:signal transduction"/>
    <property type="evidence" value="ECO:0007669"/>
    <property type="project" value="InterPro"/>
</dbReference>
<dbReference type="Gene3D" id="3.40.50.10140">
    <property type="entry name" value="Toll/interleukin-1 receptor homology (TIR) domain"/>
    <property type="match status" value="1"/>
</dbReference>
<evidence type="ECO:0000313" key="6">
    <source>
        <dbReference type="Proteomes" id="UP001187471"/>
    </source>
</evidence>
<protein>
    <recommendedName>
        <fullName evidence="4">TIR domain-containing protein</fullName>
    </recommendedName>
</protein>
<dbReference type="Proteomes" id="UP001187471">
    <property type="component" value="Unassembled WGS sequence"/>
</dbReference>
<dbReference type="PANTHER" id="PTHR11017">
    <property type="entry name" value="LEUCINE-RICH REPEAT-CONTAINING PROTEIN"/>
    <property type="match status" value="1"/>
</dbReference>
<dbReference type="PRINTS" id="PR00364">
    <property type="entry name" value="DISEASERSIST"/>
</dbReference>
<dbReference type="InterPro" id="IPR036390">
    <property type="entry name" value="WH_DNA-bd_sf"/>
</dbReference>
<dbReference type="Pfam" id="PF23282">
    <property type="entry name" value="WHD_ROQ1"/>
    <property type="match status" value="1"/>
</dbReference>
<evidence type="ECO:0000313" key="5">
    <source>
        <dbReference type="EMBL" id="KAK2986986.1"/>
    </source>
</evidence>
<dbReference type="Gene3D" id="3.80.10.10">
    <property type="entry name" value="Ribonuclease Inhibitor"/>
    <property type="match status" value="2"/>
</dbReference>